<gene>
    <name evidence="4" type="ORF">SAMN02745673_00353</name>
</gene>
<dbReference type="Pfam" id="PF23636">
    <property type="entry name" value="DUF7144"/>
    <property type="match status" value="1"/>
</dbReference>
<keyword evidence="2" id="KW-0812">Transmembrane</keyword>
<feature type="transmembrane region" description="Helical" evidence="2">
    <location>
        <begin position="47"/>
        <end position="71"/>
    </location>
</feature>
<sequence>MTWDDLNGRGAFTALMLFAVGVANFLQGLTALFSADYYAVPAEGLAFAGYVFWGIVLTLWGPLLVVGAYALLKGLDWARGYCAVVAVLNIVAQFAFLAAFPLWSVVVIALDVLVVYGVTTGWPWRGDAPAGAETARGEETAQSGGATAGGRRAPRHAGRGAPAPRAGDRERQETQGGREG</sequence>
<name>A0A1T4KFI6_9ACTN</name>
<protein>
    <recommendedName>
        <fullName evidence="3">DUF7144 domain-containing protein</fullName>
    </recommendedName>
</protein>
<dbReference type="OrthoDB" id="4482242at2"/>
<keyword evidence="5" id="KW-1185">Reference proteome</keyword>
<feature type="compositionally biased region" description="Basic and acidic residues" evidence="1">
    <location>
        <begin position="166"/>
        <end position="180"/>
    </location>
</feature>
<dbReference type="RefSeq" id="WP_078759765.1">
    <property type="nucleotide sequence ID" value="NZ_FUWS01000001.1"/>
</dbReference>
<accession>A0A1T4KFI6</accession>
<dbReference type="InterPro" id="IPR055568">
    <property type="entry name" value="DUF7144"/>
</dbReference>
<dbReference type="STRING" id="1122192.SAMN02745673_00353"/>
<dbReference type="EMBL" id="FUWS01000001">
    <property type="protein sequence ID" value="SJZ41218.1"/>
    <property type="molecule type" value="Genomic_DNA"/>
</dbReference>
<evidence type="ECO:0000313" key="5">
    <source>
        <dbReference type="Proteomes" id="UP000190637"/>
    </source>
</evidence>
<keyword evidence="2" id="KW-1133">Transmembrane helix</keyword>
<reference evidence="4 5" key="1">
    <citation type="submission" date="2017-02" db="EMBL/GenBank/DDBJ databases">
        <authorList>
            <person name="Peterson S.W."/>
        </authorList>
    </citation>
    <scope>NUCLEOTIDE SEQUENCE [LARGE SCALE GENOMIC DNA]</scope>
    <source>
        <strain evidence="4 5">DSM 45154</strain>
    </source>
</reference>
<feature type="transmembrane region" description="Helical" evidence="2">
    <location>
        <begin position="78"/>
        <end position="96"/>
    </location>
</feature>
<evidence type="ECO:0000259" key="3">
    <source>
        <dbReference type="Pfam" id="PF23636"/>
    </source>
</evidence>
<evidence type="ECO:0000256" key="1">
    <source>
        <dbReference type="SAM" id="MobiDB-lite"/>
    </source>
</evidence>
<proteinExistence type="predicted"/>
<evidence type="ECO:0000256" key="2">
    <source>
        <dbReference type="SAM" id="Phobius"/>
    </source>
</evidence>
<feature type="transmembrane region" description="Helical" evidence="2">
    <location>
        <begin position="12"/>
        <end position="35"/>
    </location>
</feature>
<keyword evidence="2" id="KW-0472">Membrane</keyword>
<dbReference type="Proteomes" id="UP000190637">
    <property type="component" value="Unassembled WGS sequence"/>
</dbReference>
<evidence type="ECO:0000313" key="4">
    <source>
        <dbReference type="EMBL" id="SJZ41218.1"/>
    </source>
</evidence>
<feature type="region of interest" description="Disordered" evidence="1">
    <location>
        <begin position="129"/>
        <end position="180"/>
    </location>
</feature>
<dbReference type="AlphaFoldDB" id="A0A1T4KFI6"/>
<feature type="domain" description="DUF7144" evidence="3">
    <location>
        <begin position="11"/>
        <end position="122"/>
    </location>
</feature>
<organism evidence="4 5">
    <name type="scientific">Marinactinospora thermotolerans DSM 45154</name>
    <dbReference type="NCBI Taxonomy" id="1122192"/>
    <lineage>
        <taxon>Bacteria</taxon>
        <taxon>Bacillati</taxon>
        <taxon>Actinomycetota</taxon>
        <taxon>Actinomycetes</taxon>
        <taxon>Streptosporangiales</taxon>
        <taxon>Nocardiopsidaceae</taxon>
        <taxon>Marinactinospora</taxon>
    </lineage>
</organism>
<feature type="compositionally biased region" description="Low complexity" evidence="1">
    <location>
        <begin position="129"/>
        <end position="151"/>
    </location>
</feature>